<accession>A0A916NEH2</accession>
<proteinExistence type="predicted"/>
<evidence type="ECO:0000259" key="1">
    <source>
        <dbReference type="Pfam" id="PF13472"/>
    </source>
</evidence>
<dbReference type="CDD" id="cd01832">
    <property type="entry name" value="SGNH_hydrolase_like_1"/>
    <property type="match status" value="1"/>
</dbReference>
<dbReference type="InterPro" id="IPR051532">
    <property type="entry name" value="Ester_Hydrolysis_Enzymes"/>
</dbReference>
<dbReference type="Gene3D" id="3.40.50.1110">
    <property type="entry name" value="SGNH hydrolase"/>
    <property type="match status" value="1"/>
</dbReference>
<dbReference type="EMBL" id="CAJRAF010000004">
    <property type="protein sequence ID" value="CAG5016577.1"/>
    <property type="molecule type" value="Genomic_DNA"/>
</dbReference>
<dbReference type="Proteomes" id="UP000680038">
    <property type="component" value="Unassembled WGS sequence"/>
</dbReference>
<feature type="domain" description="SGNH hydrolase-type esterase" evidence="1">
    <location>
        <begin position="46"/>
        <end position="223"/>
    </location>
</feature>
<dbReference type="SUPFAM" id="SSF52266">
    <property type="entry name" value="SGNH hydrolase"/>
    <property type="match status" value="1"/>
</dbReference>
<organism evidence="2 3">
    <name type="scientific">Dyadobacter helix</name>
    <dbReference type="NCBI Taxonomy" id="2822344"/>
    <lineage>
        <taxon>Bacteria</taxon>
        <taxon>Pseudomonadati</taxon>
        <taxon>Bacteroidota</taxon>
        <taxon>Cytophagia</taxon>
        <taxon>Cytophagales</taxon>
        <taxon>Spirosomataceae</taxon>
        <taxon>Dyadobacter</taxon>
    </lineage>
</organism>
<reference evidence="2" key="1">
    <citation type="submission" date="2021-04" db="EMBL/GenBank/DDBJ databases">
        <authorList>
            <person name="Rodrigo-Torres L."/>
            <person name="Arahal R. D."/>
            <person name="Lucena T."/>
        </authorList>
    </citation>
    <scope>NUCLEOTIDE SEQUENCE</scope>
    <source>
        <strain evidence="2">CECT 9275</strain>
    </source>
</reference>
<dbReference type="PANTHER" id="PTHR30383">
    <property type="entry name" value="THIOESTERASE 1/PROTEASE 1/LYSOPHOSPHOLIPASE L1"/>
    <property type="match status" value="1"/>
</dbReference>
<protein>
    <recommendedName>
        <fullName evidence="1">SGNH hydrolase-type esterase domain-containing protein</fullName>
    </recommendedName>
</protein>
<dbReference type="AlphaFoldDB" id="A0A916NEH2"/>
<dbReference type="Pfam" id="PF13472">
    <property type="entry name" value="Lipase_GDSL_2"/>
    <property type="match status" value="1"/>
</dbReference>
<dbReference type="InterPro" id="IPR036514">
    <property type="entry name" value="SGNH_hydro_sf"/>
</dbReference>
<keyword evidence="3" id="KW-1185">Reference proteome</keyword>
<gene>
    <name evidence="2" type="ORF">DYBT9275_05584</name>
</gene>
<dbReference type="GO" id="GO:0004622">
    <property type="term" value="F:phosphatidylcholine lysophospholipase activity"/>
    <property type="evidence" value="ECO:0007669"/>
    <property type="project" value="TreeGrafter"/>
</dbReference>
<name>A0A916NEH2_9BACT</name>
<dbReference type="PROSITE" id="PS51257">
    <property type="entry name" value="PROKAR_LIPOPROTEIN"/>
    <property type="match status" value="1"/>
</dbReference>
<comment type="caution">
    <text evidence="2">The sequence shown here is derived from an EMBL/GenBank/DDBJ whole genome shotgun (WGS) entry which is preliminary data.</text>
</comment>
<evidence type="ECO:0000313" key="3">
    <source>
        <dbReference type="Proteomes" id="UP000680038"/>
    </source>
</evidence>
<dbReference type="RefSeq" id="WP_229253005.1">
    <property type="nucleotide sequence ID" value="NZ_CAJRAF010000004.1"/>
</dbReference>
<dbReference type="InterPro" id="IPR013830">
    <property type="entry name" value="SGNH_hydro"/>
</dbReference>
<sequence length="237" mass="26424">MKLHSLMLLTWVLLTGCKAKDISAVEKEQPAEQPEEQTTQTMSYLALGDSYTIGQSVSASERWPVLLAEALNQTGKKIKIPDIIATTGWTTADLLNALTSSNPRTDYNMVSLLIGVNNQYQGRTQEEFRMQFRQLLTKCITYAGGDNKKVFVVSIPDWGVTPYGSGHRDQIALEVDLFNQIAKEESEKAKVLFIDITPLSRTALNDPSLIAPDGLHFSGTMYKQWVDIILPKVKTMI</sequence>
<dbReference type="PANTHER" id="PTHR30383:SF5">
    <property type="entry name" value="SGNH HYDROLASE-TYPE ESTERASE DOMAIN-CONTAINING PROTEIN"/>
    <property type="match status" value="1"/>
</dbReference>
<evidence type="ECO:0000313" key="2">
    <source>
        <dbReference type="EMBL" id="CAG5016577.1"/>
    </source>
</evidence>